<dbReference type="Proteomes" id="UP000284841">
    <property type="component" value="Unassembled WGS sequence"/>
</dbReference>
<dbReference type="InterPro" id="IPR001670">
    <property type="entry name" value="ADH_Fe/GldA"/>
</dbReference>
<evidence type="ECO:0000256" key="1">
    <source>
        <dbReference type="ARBA" id="ARBA00007358"/>
    </source>
</evidence>
<keyword evidence="7" id="KW-1185">Reference proteome</keyword>
<protein>
    <submittedName>
        <fullName evidence="6">Iron-containing alcohol dehydrogenase</fullName>
    </submittedName>
</protein>
<dbReference type="GO" id="GO:0046872">
    <property type="term" value="F:metal ion binding"/>
    <property type="evidence" value="ECO:0007669"/>
    <property type="project" value="InterPro"/>
</dbReference>
<dbReference type="RefSeq" id="WP_067535972.1">
    <property type="nucleotide sequence ID" value="NZ_AP025567.1"/>
</dbReference>
<dbReference type="PANTHER" id="PTHR11496">
    <property type="entry name" value="ALCOHOL DEHYDROGENASE"/>
    <property type="match status" value="1"/>
</dbReference>
<sequence>MRYNFTVKSNIHFGSGSMSALSEILSGYAFEKVMIVYDGGVKAAGITKKILAEVEKSETSYCCFDEVIPNPTNEVVEKAARIAKENRVKGLIAIGGGSSIDLAKAVNILMTNPGAIGDYGGINTVKEPCLPLIAIPTTAGTSSEITNVCALIDTQRVVKYVIIDNKIIASDIIADPELTLTMPKSVTAATGMDAITHAMESYISNMATPLTEYHSLKGLKILFENIRRAYEDGSNLDAREQMMLGCIITGFGFSNANLGMVHAIAHTLSAHFAIAHGMANAAVLPYVMEFNMPACRKKMAQIAEAIGLKNSGDATADSAAVVQALKELCDAVGIQTLSQLGIHREDFDVIAADALKEAPLQFNPRQNVSKEDILFILESAY</sequence>
<reference evidence="6 7" key="1">
    <citation type="submission" date="2018-08" db="EMBL/GenBank/DDBJ databases">
        <title>A genome reference for cultivated species of the human gut microbiota.</title>
        <authorList>
            <person name="Zou Y."/>
            <person name="Xue W."/>
            <person name="Luo G."/>
        </authorList>
    </citation>
    <scope>NUCLEOTIDE SEQUENCE [LARGE SCALE GENOMIC DNA]</scope>
    <source>
        <strain evidence="6 7">AM07-24</strain>
    </source>
</reference>
<dbReference type="Gene3D" id="1.20.1090.10">
    <property type="entry name" value="Dehydroquinate synthase-like - alpha domain"/>
    <property type="match status" value="1"/>
</dbReference>
<dbReference type="PROSITE" id="PS00060">
    <property type="entry name" value="ADH_IRON_2"/>
    <property type="match status" value="1"/>
</dbReference>
<evidence type="ECO:0000259" key="4">
    <source>
        <dbReference type="Pfam" id="PF00465"/>
    </source>
</evidence>
<evidence type="ECO:0000256" key="3">
    <source>
        <dbReference type="ARBA" id="ARBA00023027"/>
    </source>
</evidence>
<dbReference type="STRING" id="1776384.GCA_900086585_01485"/>
<dbReference type="GO" id="GO:0004022">
    <property type="term" value="F:alcohol dehydrogenase (NAD+) activity"/>
    <property type="evidence" value="ECO:0007669"/>
    <property type="project" value="TreeGrafter"/>
</dbReference>
<comment type="similarity">
    <text evidence="1">Belongs to the iron-containing alcohol dehydrogenase family.</text>
</comment>
<evidence type="ECO:0000256" key="2">
    <source>
        <dbReference type="ARBA" id="ARBA00023002"/>
    </source>
</evidence>
<dbReference type="FunFam" id="3.40.50.1970:FF:000003">
    <property type="entry name" value="Alcohol dehydrogenase, iron-containing"/>
    <property type="match status" value="1"/>
</dbReference>
<proteinExistence type="inferred from homology"/>
<dbReference type="InterPro" id="IPR056798">
    <property type="entry name" value="ADH_Fe_C"/>
</dbReference>
<evidence type="ECO:0000259" key="5">
    <source>
        <dbReference type="Pfam" id="PF25137"/>
    </source>
</evidence>
<dbReference type="Gene3D" id="3.40.50.1970">
    <property type="match status" value="1"/>
</dbReference>
<dbReference type="EMBL" id="QRMS01000009">
    <property type="protein sequence ID" value="RHJ83394.1"/>
    <property type="molecule type" value="Genomic_DNA"/>
</dbReference>
<dbReference type="FunFam" id="1.20.1090.10:FF:000001">
    <property type="entry name" value="Aldehyde-alcohol dehydrogenase"/>
    <property type="match status" value="1"/>
</dbReference>
<gene>
    <name evidence="6" type="ORF">DW099_18940</name>
</gene>
<keyword evidence="3" id="KW-0520">NAD</keyword>
<dbReference type="InterPro" id="IPR039697">
    <property type="entry name" value="Alcohol_dehydrogenase_Fe"/>
</dbReference>
<comment type="caution">
    <text evidence="6">The sequence shown here is derived from an EMBL/GenBank/DDBJ whole genome shotgun (WGS) entry which is preliminary data.</text>
</comment>
<evidence type="ECO:0000313" key="7">
    <source>
        <dbReference type="Proteomes" id="UP000284841"/>
    </source>
</evidence>
<dbReference type="GeneID" id="83003864"/>
<dbReference type="AlphaFoldDB" id="A0A415DTR8"/>
<feature type="domain" description="Alcohol dehydrogenase iron-type/glycerol dehydrogenase GldA" evidence="4">
    <location>
        <begin position="10"/>
        <end position="176"/>
    </location>
</feature>
<dbReference type="Pfam" id="PF00465">
    <property type="entry name" value="Fe-ADH"/>
    <property type="match status" value="1"/>
</dbReference>
<dbReference type="InterPro" id="IPR018211">
    <property type="entry name" value="ADH_Fe_CS"/>
</dbReference>
<dbReference type="PROSITE" id="PS00913">
    <property type="entry name" value="ADH_IRON_1"/>
    <property type="match status" value="1"/>
</dbReference>
<dbReference type="SUPFAM" id="SSF56796">
    <property type="entry name" value="Dehydroquinate synthase-like"/>
    <property type="match status" value="1"/>
</dbReference>
<organism evidence="6 7">
    <name type="scientific">Emergencia timonensis</name>
    <dbReference type="NCBI Taxonomy" id="1776384"/>
    <lineage>
        <taxon>Bacteria</taxon>
        <taxon>Bacillati</taxon>
        <taxon>Bacillota</taxon>
        <taxon>Clostridia</taxon>
        <taxon>Peptostreptococcales</taxon>
        <taxon>Anaerovoracaceae</taxon>
        <taxon>Emergencia</taxon>
    </lineage>
</organism>
<dbReference type="OrthoDB" id="5445534at2"/>
<dbReference type="Pfam" id="PF25137">
    <property type="entry name" value="ADH_Fe_C"/>
    <property type="match status" value="1"/>
</dbReference>
<dbReference type="PANTHER" id="PTHR11496:SF102">
    <property type="entry name" value="ALCOHOL DEHYDROGENASE 4"/>
    <property type="match status" value="1"/>
</dbReference>
<evidence type="ECO:0000313" key="6">
    <source>
        <dbReference type="EMBL" id="RHJ83394.1"/>
    </source>
</evidence>
<keyword evidence="2" id="KW-0560">Oxidoreductase</keyword>
<accession>A0A415DTR8</accession>
<name>A0A415DTR8_9FIRM</name>
<feature type="domain" description="Fe-containing alcohol dehydrogenase-like C-terminal" evidence="5">
    <location>
        <begin position="187"/>
        <end position="381"/>
    </location>
</feature>
<dbReference type="CDD" id="cd08551">
    <property type="entry name" value="Fe-ADH"/>
    <property type="match status" value="1"/>
</dbReference>